<dbReference type="GO" id="GO:0020037">
    <property type="term" value="F:heme binding"/>
    <property type="evidence" value="ECO:0007669"/>
    <property type="project" value="InterPro"/>
</dbReference>
<keyword evidence="3" id="KW-1185">Reference proteome</keyword>
<dbReference type="InterPro" id="IPR001128">
    <property type="entry name" value="Cyt_P450"/>
</dbReference>
<reference evidence="2 3" key="1">
    <citation type="journal article" date="2023" name="IMA Fungus">
        <title>Comparative genomic study of the Penicillium genus elucidates a diverse pangenome and 15 lateral gene transfer events.</title>
        <authorList>
            <person name="Petersen C."/>
            <person name="Sorensen T."/>
            <person name="Nielsen M.R."/>
            <person name="Sondergaard T.E."/>
            <person name="Sorensen J.L."/>
            <person name="Fitzpatrick D.A."/>
            <person name="Frisvad J.C."/>
            <person name="Nielsen K.L."/>
        </authorList>
    </citation>
    <scope>NUCLEOTIDE SEQUENCE [LARGE SCALE GENOMIC DNA]</scope>
    <source>
        <strain evidence="2 3">IBT 29057</strain>
    </source>
</reference>
<feature type="chain" id="PRO_5041909537" description="Cytochrome P450" evidence="1">
    <location>
        <begin position="19"/>
        <end position="515"/>
    </location>
</feature>
<dbReference type="GO" id="GO:0043386">
    <property type="term" value="P:mycotoxin biosynthetic process"/>
    <property type="evidence" value="ECO:0007669"/>
    <property type="project" value="UniProtKB-ARBA"/>
</dbReference>
<dbReference type="GO" id="GO:0004497">
    <property type="term" value="F:monooxygenase activity"/>
    <property type="evidence" value="ECO:0007669"/>
    <property type="project" value="InterPro"/>
</dbReference>
<evidence type="ECO:0000313" key="3">
    <source>
        <dbReference type="Proteomes" id="UP001216150"/>
    </source>
</evidence>
<dbReference type="SUPFAM" id="SSF48264">
    <property type="entry name" value="Cytochrome P450"/>
    <property type="match status" value="1"/>
</dbReference>
<dbReference type="PANTHER" id="PTHR47582">
    <property type="entry name" value="P450, PUTATIVE (EUROFUNG)-RELATED"/>
    <property type="match status" value="1"/>
</dbReference>
<accession>A0AAD6E1Z8</accession>
<dbReference type="GO" id="GO:0016705">
    <property type="term" value="F:oxidoreductase activity, acting on paired donors, with incorporation or reduction of molecular oxygen"/>
    <property type="evidence" value="ECO:0007669"/>
    <property type="project" value="InterPro"/>
</dbReference>
<sequence>MALQTLVLALLFVWLVYAVISQNLSSKTKEAACSPPPIFPSWIPFASHIYGIATKGSNVYLSSLCSTQNSPIKTLKLPGMDMHLVHPLDQASMRLFTSMRHLSLMTVFRVAVGPSMGLVPASEKFLTDPDTGDFKRGLSKLFNGELRNMENLQKYAGQMDTVIDEYWNEAAPKHGSTVEIGLGSWIFDFLSRSMGDVFWGEEGPFKEKDFRESLRLFIQNLESLRNPIPWLVSSEIRSARKSVRDKISQSTESESYGNQDKQGLTLFAKLASLYESLEIPREGFTDCHLTAIVGLMSNVINIMIWAMCEVVANPKLSASLITEIEAVINGSSTNMTIEVDHLRRSCPLLAATWYELLRTYGDAPVARGVYENSLFGDKYRIEKGSILMTPIHLHNFDMDIWGEDVELFRPSRFLENGGINQELVKHLNVFGLPGMHQCPGRYLALNLTVGLLAKCLLIFEFTPTPGEALGEGIVPSRKDTMLGLPALSRDPIVYLKRRGEIESVRLLFDNVKPGW</sequence>
<evidence type="ECO:0000313" key="2">
    <source>
        <dbReference type="EMBL" id="KAJ5599239.1"/>
    </source>
</evidence>
<dbReference type="PANTHER" id="PTHR47582:SF1">
    <property type="entry name" value="P450, PUTATIVE (EUROFUNG)-RELATED"/>
    <property type="match status" value="1"/>
</dbReference>
<organism evidence="2 3">
    <name type="scientific">Penicillium hetheringtonii</name>
    <dbReference type="NCBI Taxonomy" id="911720"/>
    <lineage>
        <taxon>Eukaryota</taxon>
        <taxon>Fungi</taxon>
        <taxon>Dikarya</taxon>
        <taxon>Ascomycota</taxon>
        <taxon>Pezizomycotina</taxon>
        <taxon>Eurotiomycetes</taxon>
        <taxon>Eurotiomycetidae</taxon>
        <taxon>Eurotiales</taxon>
        <taxon>Aspergillaceae</taxon>
        <taxon>Penicillium</taxon>
    </lineage>
</organism>
<dbReference type="GO" id="GO:0005506">
    <property type="term" value="F:iron ion binding"/>
    <property type="evidence" value="ECO:0007669"/>
    <property type="project" value="InterPro"/>
</dbReference>
<dbReference type="InterPro" id="IPR036396">
    <property type="entry name" value="Cyt_P450_sf"/>
</dbReference>
<dbReference type="AlphaFoldDB" id="A0AAD6E1Z8"/>
<comment type="caution">
    <text evidence="2">The sequence shown here is derived from an EMBL/GenBank/DDBJ whole genome shotgun (WGS) entry which is preliminary data.</text>
</comment>
<dbReference type="Proteomes" id="UP001216150">
    <property type="component" value="Unassembled WGS sequence"/>
</dbReference>
<keyword evidence="1" id="KW-0732">Signal</keyword>
<dbReference type="Pfam" id="PF00067">
    <property type="entry name" value="p450"/>
    <property type="match status" value="1"/>
</dbReference>
<dbReference type="Gene3D" id="1.10.630.10">
    <property type="entry name" value="Cytochrome P450"/>
    <property type="match status" value="1"/>
</dbReference>
<gene>
    <name evidence="2" type="ORF">N7450_000306</name>
</gene>
<evidence type="ECO:0000256" key="1">
    <source>
        <dbReference type="SAM" id="SignalP"/>
    </source>
</evidence>
<protein>
    <recommendedName>
        <fullName evidence="4">Cytochrome P450</fullName>
    </recommendedName>
</protein>
<name>A0AAD6E1Z8_9EURO</name>
<dbReference type="EMBL" id="JAQJAC010000001">
    <property type="protein sequence ID" value="KAJ5599239.1"/>
    <property type="molecule type" value="Genomic_DNA"/>
</dbReference>
<proteinExistence type="predicted"/>
<dbReference type="InterPro" id="IPR053007">
    <property type="entry name" value="CYP450_monoxygenase_sec-met"/>
</dbReference>
<evidence type="ECO:0008006" key="4">
    <source>
        <dbReference type="Google" id="ProtNLM"/>
    </source>
</evidence>
<feature type="signal peptide" evidence="1">
    <location>
        <begin position="1"/>
        <end position="18"/>
    </location>
</feature>